<sequence>MQRIYLIRIGDTCQPSTKFFERLSSSGFALVSRGHLTYSQDNPTALHAGNQHWGHATSRDLYEWENQPIAIFADPPEGQVFSGSAVIDVNNTSGFFPNQANGVVAIYTLNNITSTEQTQDLAYSHDGGYTFTKYSGNPVLSVNSSQFRDPKVIWHAEMQNWVMVVAFSQESVIGIYTSPNLRE</sequence>
<dbReference type="Proteomes" id="UP001186974">
    <property type="component" value="Unassembled WGS sequence"/>
</dbReference>
<reference evidence="1" key="1">
    <citation type="submission" date="2024-09" db="EMBL/GenBank/DDBJ databases">
        <title>Black Yeasts Isolated from many extreme environments.</title>
        <authorList>
            <person name="Coleine C."/>
            <person name="Stajich J.E."/>
            <person name="Selbmann L."/>
        </authorList>
    </citation>
    <scope>NUCLEOTIDE SEQUENCE</scope>
    <source>
        <strain evidence="1">CCFEE 5737</strain>
    </source>
</reference>
<dbReference type="EMBL" id="JAWDJW010007616">
    <property type="protein sequence ID" value="KAK3061799.1"/>
    <property type="molecule type" value="Genomic_DNA"/>
</dbReference>
<proteinExistence type="predicted"/>
<name>A0ACC3D4Q5_9PEZI</name>
<gene>
    <name evidence="1" type="ORF">LTS18_005406</name>
</gene>
<evidence type="ECO:0000313" key="2">
    <source>
        <dbReference type="Proteomes" id="UP001186974"/>
    </source>
</evidence>
<keyword evidence="2" id="KW-1185">Reference proteome</keyword>
<comment type="caution">
    <text evidence="1">The sequence shown here is derived from an EMBL/GenBank/DDBJ whole genome shotgun (WGS) entry which is preliminary data.</text>
</comment>
<protein>
    <submittedName>
        <fullName evidence="1">Uncharacterized protein</fullName>
    </submittedName>
</protein>
<organism evidence="1 2">
    <name type="scientific">Coniosporium uncinatum</name>
    <dbReference type="NCBI Taxonomy" id="93489"/>
    <lineage>
        <taxon>Eukaryota</taxon>
        <taxon>Fungi</taxon>
        <taxon>Dikarya</taxon>
        <taxon>Ascomycota</taxon>
        <taxon>Pezizomycotina</taxon>
        <taxon>Dothideomycetes</taxon>
        <taxon>Dothideomycetes incertae sedis</taxon>
        <taxon>Coniosporium</taxon>
    </lineage>
</organism>
<evidence type="ECO:0000313" key="1">
    <source>
        <dbReference type="EMBL" id="KAK3061799.1"/>
    </source>
</evidence>
<accession>A0ACC3D4Q5</accession>